<evidence type="ECO:0000256" key="1">
    <source>
        <dbReference type="ARBA" id="ARBA00007734"/>
    </source>
</evidence>
<evidence type="ECO:0000313" key="5">
    <source>
        <dbReference type="EMBL" id="NVN39339.1"/>
    </source>
</evidence>
<reference evidence="5 6" key="1">
    <citation type="submission" date="2020-06" db="EMBL/GenBank/DDBJ databases">
        <title>Description of novel acetic acid bacteria.</title>
        <authorList>
            <person name="Sombolestani A."/>
        </authorList>
    </citation>
    <scope>NUCLEOTIDE SEQUENCE [LARGE SCALE GENOMIC DNA]</scope>
    <source>
        <strain evidence="5 6">LMG 27010</strain>
    </source>
</reference>
<dbReference type="Pfam" id="PF01464">
    <property type="entry name" value="SLT"/>
    <property type="match status" value="1"/>
</dbReference>
<evidence type="ECO:0000256" key="3">
    <source>
        <dbReference type="SAM" id="MobiDB-lite"/>
    </source>
</evidence>
<name>A0A850P9I0_9PROT</name>
<proteinExistence type="inferred from homology"/>
<dbReference type="InterPro" id="IPR008258">
    <property type="entry name" value="Transglycosylase_SLT_dom_1"/>
</dbReference>
<dbReference type="Proteomes" id="UP000585665">
    <property type="component" value="Unassembled WGS sequence"/>
</dbReference>
<comment type="similarity">
    <text evidence="1">Belongs to the transglycosylase Slt family.</text>
</comment>
<gene>
    <name evidence="5" type="ORF">HUK82_02000</name>
</gene>
<dbReference type="RefSeq" id="WP_176612358.1">
    <property type="nucleotide sequence ID" value="NZ_JABXXR010000007.1"/>
</dbReference>
<dbReference type="PANTHER" id="PTHR37423">
    <property type="entry name" value="SOLUBLE LYTIC MUREIN TRANSGLYCOSYLASE-RELATED"/>
    <property type="match status" value="1"/>
</dbReference>
<dbReference type="PANTHER" id="PTHR37423:SF2">
    <property type="entry name" value="MEMBRANE-BOUND LYTIC MUREIN TRANSGLYCOSYLASE C"/>
    <property type="match status" value="1"/>
</dbReference>
<comment type="caution">
    <text evidence="5">The sequence shown here is derived from an EMBL/GenBank/DDBJ whole genome shotgun (WGS) entry which is preliminary data.</text>
</comment>
<dbReference type="SUPFAM" id="SSF53955">
    <property type="entry name" value="Lysozyme-like"/>
    <property type="match status" value="1"/>
</dbReference>
<protein>
    <submittedName>
        <fullName evidence="5">Lytic transglycosylase domain-containing protein</fullName>
    </submittedName>
</protein>
<dbReference type="AlphaFoldDB" id="A0A850P9I0"/>
<evidence type="ECO:0000256" key="2">
    <source>
        <dbReference type="ARBA" id="ARBA00009387"/>
    </source>
</evidence>
<sequence length="806" mass="84970">MRRRVADELQPKVDEAFASASRRYDIDERWLRAIAQTESGGDTGAKSPAGAIGLMQLMPDTARRLAVNPRDPIESIYGAARLLDENLRRYGDPHRAMAAYNAGTDERRWSNPETRAYGGKVMSNMAAISAKQDAHKKAATLDDSVYGWDEGDGRKTTTLGDDIYGWAPEGRLETKVPEQSRLEKAATIANDTVNAAGREIDRTGAGVARLLDYLSSAGHRIDNPLSRTASRVADKIEAAENADEASRADDYGGGLSDTVGTIGGGLLAAGLGGRVIRPAATLLEGSRAGRIAANVLKGEGNSATRWANNALAGGTQAALDGGDDPFHAAAVSLGLGAAGHLVGKSLVPVGGRVKNSFARALNYLDPEGVKTETAPRSAPESASGPMGDSSDAPKAAPGTPGVQPQTAAEQKAEERAQTKAVSKIGAFTDPKAAAQAIVSAFSGTKGTRLYEAQIPGVLHTQATKTRDVKLAALEDNLRDLYPDAFRTLDLANSDAYAAHLRGTIGTPEQIQNLERERTAFERESREAAFADEQAVPTGELHAILDRHIGDSRGNDAVKTALTRAKAALADASDEGGTALPSNLWNVRKAIGYGLQQAAASESSHMRAAASRLSPFMDDLAEHIDQGAPGFRDYLEGYSKRSSDIDSMRFLQSRGLTQASNDAANGEVVNYTALKRLIGQIDKNEVSVASKGTDAVTPQQEGRLRALYRDMLAEREIQAAGRSSSASKTFKAGMTQRTKEARGGHVGGLLGPIGGVLAGHEGGLLTGGAVGTALHTGNALLGHALAARRLTNMERTDQEVINHLLGR</sequence>
<dbReference type="Gene3D" id="1.10.530.10">
    <property type="match status" value="1"/>
</dbReference>
<evidence type="ECO:0000259" key="4">
    <source>
        <dbReference type="Pfam" id="PF01464"/>
    </source>
</evidence>
<organism evidence="5 6">
    <name type="scientific">Ameyamaea chiangmaiensis</name>
    <dbReference type="NCBI Taxonomy" id="442969"/>
    <lineage>
        <taxon>Bacteria</taxon>
        <taxon>Pseudomonadati</taxon>
        <taxon>Pseudomonadota</taxon>
        <taxon>Alphaproteobacteria</taxon>
        <taxon>Acetobacterales</taxon>
        <taxon>Acetobacteraceae</taxon>
        <taxon>Ameyamaea</taxon>
    </lineage>
</organism>
<dbReference type="CDD" id="cd00254">
    <property type="entry name" value="LT-like"/>
    <property type="match status" value="1"/>
</dbReference>
<dbReference type="InterPro" id="IPR023346">
    <property type="entry name" value="Lysozyme-like_dom_sf"/>
</dbReference>
<feature type="region of interest" description="Disordered" evidence="3">
    <location>
        <begin position="368"/>
        <end position="421"/>
    </location>
</feature>
<keyword evidence="6" id="KW-1185">Reference proteome</keyword>
<dbReference type="EMBL" id="JABXXR010000007">
    <property type="protein sequence ID" value="NVN39339.1"/>
    <property type="molecule type" value="Genomic_DNA"/>
</dbReference>
<evidence type="ECO:0000313" key="6">
    <source>
        <dbReference type="Proteomes" id="UP000585665"/>
    </source>
</evidence>
<feature type="domain" description="Transglycosylase SLT" evidence="4">
    <location>
        <begin position="16"/>
        <end position="109"/>
    </location>
</feature>
<comment type="similarity">
    <text evidence="2">Belongs to the virb1 family.</text>
</comment>
<accession>A0A850P9I0</accession>